<feature type="region of interest" description="Disordered" evidence="3">
    <location>
        <begin position="138"/>
        <end position="310"/>
    </location>
</feature>
<evidence type="ECO:0000256" key="2">
    <source>
        <dbReference type="ARBA" id="ARBA00022801"/>
    </source>
</evidence>
<sequence length="505" mass="56387">MIVVMMTLMKQDKLGVVAKLSECVASNGANMITVDLHIDFDASDAPIFYSRSEFSFDPLQWPREVMQAEFDEIARQLDASTSLLRVFGNTMHGSPKGDPPMRMAILVSWQFLNRRSRVQPGSGRHEVSGLRLTGTIRRVNRNGPGALGSVVGRRPRRAASPVERRAAQRGRGGVAERRGRGLDSTSEGRKGTGGRVAFAGRGSTERTRVVSERGHRQEKGGWNKEGEGGWGEEDEEGGRRMDGGGRGGRTWGEDRAIKEEGGSREDEEGAAAGRDEGDSDGGRRSEQKGEGGRAERMTEKTSSNHERQENTSVIRFLQRHNIPYYYLPTTKEDKREDDILEIVAENTDFLALARYMQVLSPEFLKKYSKDIINIHHGLLPSFKGANPYKQAYNAGVKLIGATSHFVTEELDDGPIIEQMTARVSHRDSLPSFARTSKILERQCFTNAIKYYCDYRIMRWSGGGPSACTPHCIALMWRAVDARLASSFSRAVEVQLTLRQQLWEFR</sequence>
<evidence type="ECO:0000313" key="6">
    <source>
        <dbReference type="Proteomes" id="UP000265515"/>
    </source>
</evidence>
<dbReference type="PANTHER" id="PTHR42706:SF1">
    <property type="entry name" value="FORMYLTETRAHYDROFOLATE DEFORMYLASE 2, MITOCHONDRIAL"/>
    <property type="match status" value="1"/>
</dbReference>
<dbReference type="Gramene" id="GBG83661">
    <property type="protein sequence ID" value="GBG83661"/>
    <property type="gene ID" value="CBR_g37463"/>
</dbReference>
<feature type="compositionally biased region" description="Basic and acidic residues" evidence="3">
    <location>
        <begin position="273"/>
        <end position="309"/>
    </location>
</feature>
<dbReference type="InterPro" id="IPR002376">
    <property type="entry name" value="Formyl_transf_N"/>
</dbReference>
<keyword evidence="1" id="KW-0554">One-carbon metabolism</keyword>
<evidence type="ECO:0000259" key="4">
    <source>
        <dbReference type="Pfam" id="PF00551"/>
    </source>
</evidence>
<proteinExistence type="predicted"/>
<accession>A0A388LN08</accession>
<reference evidence="5 6" key="1">
    <citation type="journal article" date="2018" name="Cell">
        <title>The Chara Genome: Secondary Complexity and Implications for Plant Terrestrialization.</title>
        <authorList>
            <person name="Nishiyama T."/>
            <person name="Sakayama H."/>
            <person name="Vries J.D."/>
            <person name="Buschmann H."/>
            <person name="Saint-Marcoux D."/>
            <person name="Ullrich K.K."/>
            <person name="Haas F.B."/>
            <person name="Vanderstraeten L."/>
            <person name="Becker D."/>
            <person name="Lang D."/>
            <person name="Vosolsobe S."/>
            <person name="Rombauts S."/>
            <person name="Wilhelmsson P.K.I."/>
            <person name="Janitza P."/>
            <person name="Kern R."/>
            <person name="Heyl A."/>
            <person name="Rumpler F."/>
            <person name="Villalobos L.I.A.C."/>
            <person name="Clay J.M."/>
            <person name="Skokan R."/>
            <person name="Toyoda A."/>
            <person name="Suzuki Y."/>
            <person name="Kagoshima H."/>
            <person name="Schijlen E."/>
            <person name="Tajeshwar N."/>
            <person name="Catarino B."/>
            <person name="Hetherington A.J."/>
            <person name="Saltykova A."/>
            <person name="Bonnot C."/>
            <person name="Breuninger H."/>
            <person name="Symeonidi A."/>
            <person name="Radhakrishnan G.V."/>
            <person name="Van Nieuwerburgh F."/>
            <person name="Deforce D."/>
            <person name="Chang C."/>
            <person name="Karol K.G."/>
            <person name="Hedrich R."/>
            <person name="Ulvskov P."/>
            <person name="Glockner G."/>
            <person name="Delwiche C.F."/>
            <person name="Petrasek J."/>
            <person name="Van de Peer Y."/>
            <person name="Friml J."/>
            <person name="Beilby M."/>
            <person name="Dolan L."/>
            <person name="Kohara Y."/>
            <person name="Sugano S."/>
            <person name="Fujiyama A."/>
            <person name="Delaux P.-M."/>
            <person name="Quint M."/>
            <person name="TheiBen G."/>
            <person name="Hagemann M."/>
            <person name="Harholt J."/>
            <person name="Dunand C."/>
            <person name="Zachgo S."/>
            <person name="Langdale J."/>
            <person name="Maumus F."/>
            <person name="Straeten D.V.D."/>
            <person name="Gould S.B."/>
            <person name="Rensing S.A."/>
        </authorList>
    </citation>
    <scope>NUCLEOTIDE SEQUENCE [LARGE SCALE GENOMIC DNA]</scope>
    <source>
        <strain evidence="5 6">S276</strain>
    </source>
</reference>
<dbReference type="InterPro" id="IPR036477">
    <property type="entry name" value="Formyl_transf_N_sf"/>
</dbReference>
<feature type="compositionally biased region" description="Basic and acidic residues" evidence="3">
    <location>
        <begin position="203"/>
        <end position="227"/>
    </location>
</feature>
<keyword evidence="6" id="KW-1185">Reference proteome</keyword>
<dbReference type="EMBL" id="BFEA01000446">
    <property type="protein sequence ID" value="GBG83661.1"/>
    <property type="molecule type" value="Genomic_DNA"/>
</dbReference>
<feature type="domain" description="Formyl transferase N-terminal" evidence="4">
    <location>
        <begin position="321"/>
        <end position="447"/>
    </location>
</feature>
<comment type="caution">
    <text evidence="5">The sequence shown here is derived from an EMBL/GenBank/DDBJ whole genome shotgun (WGS) entry which is preliminary data.</text>
</comment>
<dbReference type="Pfam" id="PF00551">
    <property type="entry name" value="Formyl_trans_N"/>
    <property type="match status" value="1"/>
</dbReference>
<feature type="compositionally biased region" description="Basic and acidic residues" evidence="3">
    <location>
        <begin position="251"/>
        <end position="264"/>
    </location>
</feature>
<protein>
    <recommendedName>
        <fullName evidence="4">Formyl transferase N-terminal domain-containing protein</fullName>
    </recommendedName>
</protein>
<dbReference type="InterPro" id="IPR045865">
    <property type="entry name" value="ACT-like_dom_sf"/>
</dbReference>
<dbReference type="PANTHER" id="PTHR42706">
    <property type="entry name" value="FORMYLTETRAHYDROFOLATE DEFORMYLASE"/>
    <property type="match status" value="1"/>
</dbReference>
<evidence type="ECO:0000256" key="3">
    <source>
        <dbReference type="SAM" id="MobiDB-lite"/>
    </source>
</evidence>
<dbReference type="SUPFAM" id="SSF55021">
    <property type="entry name" value="ACT-like"/>
    <property type="match status" value="1"/>
</dbReference>
<feature type="compositionally biased region" description="Basic and acidic residues" evidence="3">
    <location>
        <begin position="174"/>
        <end position="190"/>
    </location>
</feature>
<dbReference type="InterPro" id="IPR004810">
    <property type="entry name" value="PurU"/>
</dbReference>
<dbReference type="Proteomes" id="UP000265515">
    <property type="component" value="Unassembled WGS sequence"/>
</dbReference>
<dbReference type="GO" id="GO:0006189">
    <property type="term" value="P:'de novo' IMP biosynthetic process"/>
    <property type="evidence" value="ECO:0007669"/>
    <property type="project" value="InterPro"/>
</dbReference>
<dbReference type="SUPFAM" id="SSF53328">
    <property type="entry name" value="Formyltransferase"/>
    <property type="match status" value="1"/>
</dbReference>
<dbReference type="OrthoDB" id="4239773at2759"/>
<evidence type="ECO:0000256" key="1">
    <source>
        <dbReference type="ARBA" id="ARBA00022563"/>
    </source>
</evidence>
<gene>
    <name evidence="5" type="ORF">CBR_g37463</name>
</gene>
<organism evidence="5 6">
    <name type="scientific">Chara braunii</name>
    <name type="common">Braun's stonewort</name>
    <dbReference type="NCBI Taxonomy" id="69332"/>
    <lineage>
        <taxon>Eukaryota</taxon>
        <taxon>Viridiplantae</taxon>
        <taxon>Streptophyta</taxon>
        <taxon>Charophyceae</taxon>
        <taxon>Charales</taxon>
        <taxon>Characeae</taxon>
        <taxon>Chara</taxon>
    </lineage>
</organism>
<dbReference type="Gene3D" id="3.40.50.170">
    <property type="entry name" value="Formyl transferase, N-terminal domain"/>
    <property type="match status" value="1"/>
</dbReference>
<dbReference type="GO" id="GO:0008864">
    <property type="term" value="F:formyltetrahydrofolate deformylase activity"/>
    <property type="evidence" value="ECO:0007669"/>
    <property type="project" value="InterPro"/>
</dbReference>
<dbReference type="STRING" id="69332.A0A388LN08"/>
<name>A0A388LN08_CHABU</name>
<dbReference type="Gene3D" id="3.30.70.260">
    <property type="match status" value="1"/>
</dbReference>
<keyword evidence="2" id="KW-0378">Hydrolase</keyword>
<evidence type="ECO:0000313" key="5">
    <source>
        <dbReference type="EMBL" id="GBG83661.1"/>
    </source>
</evidence>
<dbReference type="GO" id="GO:0006730">
    <property type="term" value="P:one-carbon metabolic process"/>
    <property type="evidence" value="ECO:0007669"/>
    <property type="project" value="UniProtKB-KW"/>
</dbReference>
<dbReference type="AlphaFoldDB" id="A0A388LN08"/>